<dbReference type="Gene3D" id="3.40.50.620">
    <property type="entry name" value="HUPs"/>
    <property type="match status" value="1"/>
</dbReference>
<dbReference type="RefSeq" id="WP_320000905.1">
    <property type="nucleotide sequence ID" value="NZ_CP138348.1"/>
</dbReference>
<reference evidence="2" key="1">
    <citation type="submission" date="2023-11" db="EMBL/GenBank/DDBJ databases">
        <title>Genome sequence of Cyanobacterium aponinum BCRC AL20115.</title>
        <authorList>
            <person name="Chang H.-Y."/>
            <person name="Lin K.-M."/>
            <person name="Hsueh H.-T."/>
            <person name="Chu H.-A."/>
            <person name="Kuo C.-H."/>
        </authorList>
    </citation>
    <scope>NUCLEOTIDE SEQUENCE</scope>
    <source>
        <strain evidence="2">AL20115</strain>
    </source>
</reference>
<name>A0AAF0ZDD2_9CHRO</name>
<dbReference type="Pfam" id="PF04244">
    <property type="entry name" value="DPRP"/>
    <property type="match status" value="1"/>
</dbReference>
<dbReference type="PANTHER" id="PTHR38657:SF1">
    <property type="entry name" value="SLR1343 PROTEIN"/>
    <property type="match status" value="1"/>
</dbReference>
<protein>
    <submittedName>
        <fullName evidence="2">Cryptochrome/photolyase family protein</fullName>
    </submittedName>
</protein>
<dbReference type="EMBL" id="CP138348">
    <property type="protein sequence ID" value="WPF87259.1"/>
    <property type="molecule type" value="Genomic_DNA"/>
</dbReference>
<dbReference type="Gene3D" id="1.10.579.10">
    <property type="entry name" value="DNA Cyclobutane Dipyrimidine Photolyase, subunit A, domain 3"/>
    <property type="match status" value="1"/>
</dbReference>
<proteinExistence type="predicted"/>
<dbReference type="InterPro" id="IPR007357">
    <property type="entry name" value="PhrB-like"/>
</dbReference>
<evidence type="ECO:0000313" key="2">
    <source>
        <dbReference type="EMBL" id="WPF87259.1"/>
    </source>
</evidence>
<sequence length="500" mass="59209">MTIGVWILGDQLIANHPILAELEANKKDVIVILIESLNHIKKRNYHQQKLIFIWSAMRHYAEELRINNWQVDYQIVEHFDEGLFNIIQKYSLTEIRTITPCDRTFLQSIKNLKLDCEVKLSPNPNFLWQPEEFKQWADKRKRLILEDFYRESRKRWQILLTENNQPVGGKWNLDKENRKPPKNNLSPPQPLSFKLDNITKKVIEKVNKLDIKTYGNSDKFNWAVTRKDALKVLDNFINYRLEKFGTYQDAMITNQEFMWHSLISPYLNVGLLQPLEVIKTVEKAYYEKSFPLNSVEGFIRQILGWREYMYGIYHYVKEDYFQANWFNHKHPLPSFFWDSKQAKMNCLKQVLKQTENTGYAHHIQRLMIISNYALIKGISPQEIENWFHSAYIDAYDWVMQTNVLGMGQFADGGLLASKPYASSANYINKMSDYCSNCSYNPKEKTTENACPFNYLYWDFLARHEEKLRSQGRMNLVLKHLEKMSPDELNKIHNLASSTIE</sequence>
<dbReference type="SUPFAM" id="SSF48173">
    <property type="entry name" value="Cryptochrome/photolyase FAD-binding domain"/>
    <property type="match status" value="1"/>
</dbReference>
<feature type="region of interest" description="Disordered" evidence="1">
    <location>
        <begin position="169"/>
        <end position="190"/>
    </location>
</feature>
<evidence type="ECO:0000256" key="1">
    <source>
        <dbReference type="SAM" id="MobiDB-lite"/>
    </source>
</evidence>
<dbReference type="InterPro" id="IPR014729">
    <property type="entry name" value="Rossmann-like_a/b/a_fold"/>
</dbReference>
<organism evidence="2">
    <name type="scientific">Cyanobacterium aponinum AL20115</name>
    <dbReference type="NCBI Taxonomy" id="3090662"/>
    <lineage>
        <taxon>Bacteria</taxon>
        <taxon>Bacillati</taxon>
        <taxon>Cyanobacteriota</taxon>
        <taxon>Cyanophyceae</taxon>
        <taxon>Oscillatoriophycideae</taxon>
        <taxon>Chroococcales</taxon>
        <taxon>Geminocystaceae</taxon>
        <taxon>Cyanobacterium</taxon>
    </lineage>
</organism>
<dbReference type="AlphaFoldDB" id="A0AAF0ZDD2"/>
<dbReference type="Gene3D" id="1.25.40.80">
    <property type="match status" value="1"/>
</dbReference>
<gene>
    <name evidence="2" type="ORF">SAY89_10615</name>
</gene>
<dbReference type="InterPro" id="IPR036134">
    <property type="entry name" value="Crypto/Photolyase_FAD-like_sf"/>
</dbReference>
<accession>A0AAF0ZDD2</accession>
<dbReference type="PANTHER" id="PTHR38657">
    <property type="entry name" value="SLR1343 PROTEIN"/>
    <property type="match status" value="1"/>
</dbReference>
<dbReference type="InterPro" id="IPR052551">
    <property type="entry name" value="UV-DNA_repair_photolyase"/>
</dbReference>
<dbReference type="Gene3D" id="1.10.10.1710">
    <property type="entry name" value="Deoxyribodipyrimidine photolyase-related"/>
    <property type="match status" value="1"/>
</dbReference>